<proteinExistence type="inferred from homology"/>
<dbReference type="PROSITE" id="PS00211">
    <property type="entry name" value="ABC_TRANSPORTER_1"/>
    <property type="match status" value="1"/>
</dbReference>
<dbReference type="GO" id="GO:0015833">
    <property type="term" value="P:peptide transport"/>
    <property type="evidence" value="ECO:0007669"/>
    <property type="project" value="InterPro"/>
</dbReference>
<evidence type="ECO:0000313" key="10">
    <source>
        <dbReference type="Proteomes" id="UP000252355"/>
    </source>
</evidence>
<feature type="domain" description="ABC transporter" evidence="8">
    <location>
        <begin position="9"/>
        <end position="262"/>
    </location>
</feature>
<dbReference type="PANTHER" id="PTHR43297:SF2">
    <property type="entry name" value="DIPEPTIDE TRANSPORT ATP-BINDING PROTEIN DPPD"/>
    <property type="match status" value="1"/>
</dbReference>
<dbReference type="InterPro" id="IPR003439">
    <property type="entry name" value="ABC_transporter-like_ATP-bd"/>
</dbReference>
<dbReference type="SMART" id="SM00382">
    <property type="entry name" value="AAA"/>
    <property type="match status" value="1"/>
</dbReference>
<comment type="caution">
    <text evidence="9">The sequence shown here is derived from an EMBL/GenBank/DDBJ whole genome shotgun (WGS) entry which is preliminary data.</text>
</comment>
<dbReference type="InterPro" id="IPR027417">
    <property type="entry name" value="P-loop_NTPase"/>
</dbReference>
<dbReference type="Pfam" id="PF08352">
    <property type="entry name" value="oligo_HPY"/>
    <property type="match status" value="1"/>
</dbReference>
<dbReference type="Pfam" id="PF00005">
    <property type="entry name" value="ABC_tran"/>
    <property type="match status" value="1"/>
</dbReference>
<comment type="subcellular location">
    <subcellularLocation>
        <location evidence="1">Cell membrane</location>
        <topology evidence="1">Peripheral membrane protein</topology>
    </subcellularLocation>
</comment>
<dbReference type="FunFam" id="3.40.50.300:FF:000016">
    <property type="entry name" value="Oligopeptide ABC transporter ATP-binding component"/>
    <property type="match status" value="1"/>
</dbReference>
<dbReference type="PROSITE" id="PS50893">
    <property type="entry name" value="ABC_TRANSPORTER_2"/>
    <property type="match status" value="1"/>
</dbReference>
<keyword evidence="3" id="KW-0813">Transport</keyword>
<dbReference type="GO" id="GO:0005524">
    <property type="term" value="F:ATP binding"/>
    <property type="evidence" value="ECO:0007669"/>
    <property type="project" value="UniProtKB-KW"/>
</dbReference>
<dbReference type="GO" id="GO:0005886">
    <property type="term" value="C:plasma membrane"/>
    <property type="evidence" value="ECO:0007669"/>
    <property type="project" value="UniProtKB-SubCell"/>
</dbReference>
<keyword evidence="6 9" id="KW-0067">ATP-binding</keyword>
<sequence>MATPASPLLEVDNYSLTLTGSDGRLFPVLEGIGFTLGRGETMGIAGESGSGKSVLALSLLGLLPRAAIREQRGALRFDGIDLATLDEAGLQKLRGRRLAMVFQEPMTAMNPLMTLYEQVAEGVRTHFPHLREDEVRQRVERALRRAGLADPERFFESFPHQLSGGMRQRAMLGMALATEPELIVADEPTTALDAALQVQLLQELRRTVRDEGHSLVFISHDLGVIRTVADRLAVLYAGVLVEWGPVAEVLDRPLHPYARALRDAMPRLIKERQLPRPIPGHLPSPDQKPIGCVFSPRCSKAAERCRTERPGPSEPLPGRMVRCHFPESVAKPGGKA</sequence>
<evidence type="ECO:0000256" key="1">
    <source>
        <dbReference type="ARBA" id="ARBA00004202"/>
    </source>
</evidence>
<keyword evidence="7" id="KW-0472">Membrane</keyword>
<dbReference type="Gene3D" id="3.40.50.300">
    <property type="entry name" value="P-loop containing nucleotide triphosphate hydrolases"/>
    <property type="match status" value="1"/>
</dbReference>
<reference evidence="9 10" key="1">
    <citation type="submission" date="2018-05" db="EMBL/GenBank/DDBJ databases">
        <title>A metagenomic window into the 2 km-deep terrestrial subsurface aquifer revealed taxonomically and functionally diverse microbial community comprising novel uncultured bacterial lineages.</title>
        <authorList>
            <person name="Kadnikov V.V."/>
            <person name="Mardanov A.V."/>
            <person name="Beletsky A.V."/>
            <person name="Banks D."/>
            <person name="Pimenov N.V."/>
            <person name="Frank Y.A."/>
            <person name="Karnachuk O.V."/>
            <person name="Ravin N.V."/>
        </authorList>
    </citation>
    <scope>NUCLEOTIDE SEQUENCE [LARGE SCALE GENOMIC DNA]</scope>
    <source>
        <strain evidence="9">BY5</strain>
    </source>
</reference>
<evidence type="ECO:0000256" key="7">
    <source>
        <dbReference type="ARBA" id="ARBA00023136"/>
    </source>
</evidence>
<dbReference type="AlphaFoldDB" id="A0A367ZR86"/>
<evidence type="ECO:0000256" key="4">
    <source>
        <dbReference type="ARBA" id="ARBA00022475"/>
    </source>
</evidence>
<dbReference type="Proteomes" id="UP000252355">
    <property type="component" value="Unassembled WGS sequence"/>
</dbReference>
<dbReference type="InterPro" id="IPR013563">
    <property type="entry name" value="Oligopep_ABC_C"/>
</dbReference>
<dbReference type="InterPro" id="IPR003593">
    <property type="entry name" value="AAA+_ATPase"/>
</dbReference>
<evidence type="ECO:0000313" key="9">
    <source>
        <dbReference type="EMBL" id="RCK80566.1"/>
    </source>
</evidence>
<keyword evidence="5" id="KW-0547">Nucleotide-binding</keyword>
<evidence type="ECO:0000256" key="6">
    <source>
        <dbReference type="ARBA" id="ARBA00022840"/>
    </source>
</evidence>
<evidence type="ECO:0000259" key="8">
    <source>
        <dbReference type="PROSITE" id="PS50893"/>
    </source>
</evidence>
<organism evidence="9 10">
    <name type="scientific">Candidatus Ozemobacter sibiricus</name>
    <dbReference type="NCBI Taxonomy" id="2268124"/>
    <lineage>
        <taxon>Bacteria</taxon>
        <taxon>Candidatus Ozemobacteria</taxon>
        <taxon>Candidatus Ozemobacterales</taxon>
        <taxon>Candidatus Ozemobacteraceae</taxon>
        <taxon>Candidatus Ozemobacter</taxon>
    </lineage>
</organism>
<accession>A0A367ZR86</accession>
<comment type="similarity">
    <text evidence="2">Belongs to the ABC transporter superfamily.</text>
</comment>
<dbReference type="SUPFAM" id="SSF52540">
    <property type="entry name" value="P-loop containing nucleoside triphosphate hydrolases"/>
    <property type="match status" value="1"/>
</dbReference>
<protein>
    <submittedName>
        <fullName evidence="9">Oligopeptide transport ATP-binding protein OppF</fullName>
    </submittedName>
</protein>
<dbReference type="EMBL" id="QOQW01000005">
    <property type="protein sequence ID" value="RCK80566.1"/>
    <property type="molecule type" value="Genomic_DNA"/>
</dbReference>
<dbReference type="InterPro" id="IPR050388">
    <property type="entry name" value="ABC_Ni/Peptide_Import"/>
</dbReference>
<name>A0A367ZR86_9BACT</name>
<evidence type="ECO:0000256" key="3">
    <source>
        <dbReference type="ARBA" id="ARBA00022448"/>
    </source>
</evidence>
<dbReference type="CDD" id="cd03257">
    <property type="entry name" value="ABC_NikE_OppD_transporters"/>
    <property type="match status" value="1"/>
</dbReference>
<dbReference type="PANTHER" id="PTHR43297">
    <property type="entry name" value="OLIGOPEPTIDE TRANSPORT ATP-BINDING PROTEIN APPD"/>
    <property type="match status" value="1"/>
</dbReference>
<dbReference type="InterPro" id="IPR017871">
    <property type="entry name" value="ABC_transporter-like_CS"/>
</dbReference>
<dbReference type="GO" id="GO:0016887">
    <property type="term" value="F:ATP hydrolysis activity"/>
    <property type="evidence" value="ECO:0007669"/>
    <property type="project" value="InterPro"/>
</dbReference>
<evidence type="ECO:0000256" key="5">
    <source>
        <dbReference type="ARBA" id="ARBA00022741"/>
    </source>
</evidence>
<keyword evidence="4" id="KW-1003">Cell membrane</keyword>
<evidence type="ECO:0000256" key="2">
    <source>
        <dbReference type="ARBA" id="ARBA00005417"/>
    </source>
</evidence>
<dbReference type="NCBIfam" id="TIGR01727">
    <property type="entry name" value="oligo_HPY"/>
    <property type="match status" value="1"/>
</dbReference>
<gene>
    <name evidence="9" type="ORF">OZSIB_2879</name>
</gene>